<keyword evidence="4" id="KW-1185">Reference proteome</keyword>
<protein>
    <recommendedName>
        <fullName evidence="2">DUF6570 domain-containing protein</fullName>
    </recommendedName>
</protein>
<reference evidence="3 4" key="1">
    <citation type="journal article" date="2018" name="Sci. Rep.">
        <title>Comparative genomics provides insights into the lifestyle and reveals functional heterogeneity of dark septate endophytic fungi.</title>
        <authorList>
            <person name="Knapp D.G."/>
            <person name="Nemeth J.B."/>
            <person name="Barry K."/>
            <person name="Hainaut M."/>
            <person name="Henrissat B."/>
            <person name="Johnson J."/>
            <person name="Kuo A."/>
            <person name="Lim J.H.P."/>
            <person name="Lipzen A."/>
            <person name="Nolan M."/>
            <person name="Ohm R.A."/>
            <person name="Tamas L."/>
            <person name="Grigoriev I.V."/>
            <person name="Spatafora J.W."/>
            <person name="Nagy L.G."/>
            <person name="Kovacs G.M."/>
        </authorList>
    </citation>
    <scope>NUCLEOTIDE SEQUENCE [LARGE SCALE GENOMIC DNA]</scope>
    <source>
        <strain evidence="3 4">DSE2036</strain>
    </source>
</reference>
<dbReference type="STRING" id="97972.A0A2V1CYP7"/>
<dbReference type="Pfam" id="PF20209">
    <property type="entry name" value="DUF6570"/>
    <property type="match status" value="1"/>
</dbReference>
<organism evidence="3 4">
    <name type="scientific">Periconia macrospinosa</name>
    <dbReference type="NCBI Taxonomy" id="97972"/>
    <lineage>
        <taxon>Eukaryota</taxon>
        <taxon>Fungi</taxon>
        <taxon>Dikarya</taxon>
        <taxon>Ascomycota</taxon>
        <taxon>Pezizomycotina</taxon>
        <taxon>Dothideomycetes</taxon>
        <taxon>Pleosporomycetidae</taxon>
        <taxon>Pleosporales</taxon>
        <taxon>Massarineae</taxon>
        <taxon>Periconiaceae</taxon>
        <taxon>Periconia</taxon>
    </lineage>
</organism>
<dbReference type="Proteomes" id="UP000244855">
    <property type="component" value="Unassembled WGS sequence"/>
</dbReference>
<dbReference type="OrthoDB" id="3890348at2759"/>
<gene>
    <name evidence="3" type="ORF">DM02DRAFT_397575</name>
</gene>
<accession>A0A2V1CYP7</accession>
<evidence type="ECO:0000313" key="4">
    <source>
        <dbReference type="Proteomes" id="UP000244855"/>
    </source>
</evidence>
<dbReference type="InterPro" id="IPR046700">
    <property type="entry name" value="DUF6570"/>
</dbReference>
<dbReference type="EMBL" id="KZ806066">
    <property type="protein sequence ID" value="PVH90860.1"/>
    <property type="molecule type" value="Genomic_DNA"/>
</dbReference>
<dbReference type="AlphaFoldDB" id="A0A2V1CYP7"/>
<feature type="non-terminal residue" evidence="3">
    <location>
        <position position="313"/>
    </location>
</feature>
<evidence type="ECO:0000313" key="3">
    <source>
        <dbReference type="EMBL" id="PVH90860.1"/>
    </source>
</evidence>
<feature type="compositionally biased region" description="Basic and acidic residues" evidence="1">
    <location>
        <begin position="263"/>
        <end position="280"/>
    </location>
</feature>
<evidence type="ECO:0000256" key="1">
    <source>
        <dbReference type="SAM" id="MobiDB-lite"/>
    </source>
</evidence>
<feature type="domain" description="DUF6570" evidence="2">
    <location>
        <begin position="26"/>
        <end position="165"/>
    </location>
</feature>
<evidence type="ECO:0000259" key="2">
    <source>
        <dbReference type="Pfam" id="PF20209"/>
    </source>
</evidence>
<feature type="region of interest" description="Disordered" evidence="1">
    <location>
        <begin position="255"/>
        <end position="280"/>
    </location>
</feature>
<name>A0A2V1CYP7_9PLEO</name>
<sequence>MQLDQCGYHGHSWDLCRLCYTAVIQRKVAKFSASNFVNVTMCQHYPSALEHLTPVEECLIAKCHPVGTNLKLRPGGRTSPANYNALRGHMIVIPQDPGPLLQILPSPELRLDNLIKVFWLGKHPPTSTDLKPFLRVRKDKVLTALYYLVQHNRLYRDITINHTMMEGWSDEFIPPEIADNVICLENPDHHEREGYTISLQSGNYENDLHAAQDEAFQANGNDPFVTGSVYTDVNGERTDPNLRLIDALLGVVTGNSSQVDETTQSRDDSDEHEQGYRQRDLPTISYTIPGQATLMSSWEDPHYFTGAFPTLFP</sequence>
<proteinExistence type="predicted"/>